<proteinExistence type="predicted"/>
<name>A0A7R9E6C9_9NEOP</name>
<dbReference type="AlphaFoldDB" id="A0A7R9E6C9"/>
<protein>
    <submittedName>
        <fullName evidence="2">Uncharacterized protein</fullName>
    </submittedName>
</protein>
<accession>A0A7R9E6C9</accession>
<sequence length="105" mass="11522">MAADFTNRSKSLEYGRFNNSKTNRELFSVSDQDKHSPFLQKTPVVGSPPRVGPTVHSHSNQSDVLRLRKGSQVPSPALSVGLEQGQTQPQRGQMSYLNKEVAALA</sequence>
<evidence type="ECO:0000256" key="1">
    <source>
        <dbReference type="SAM" id="MobiDB-lite"/>
    </source>
</evidence>
<evidence type="ECO:0000313" key="2">
    <source>
        <dbReference type="EMBL" id="CAD7428286.1"/>
    </source>
</evidence>
<feature type="region of interest" description="Disordered" evidence="1">
    <location>
        <begin position="28"/>
        <end position="64"/>
    </location>
</feature>
<gene>
    <name evidence="2" type="ORF">TMSB3V08_LOCUS5098</name>
</gene>
<reference evidence="2" key="1">
    <citation type="submission" date="2020-11" db="EMBL/GenBank/DDBJ databases">
        <authorList>
            <person name="Tran Van P."/>
        </authorList>
    </citation>
    <scope>NUCLEOTIDE SEQUENCE</scope>
</reference>
<organism evidence="2">
    <name type="scientific">Timema monikensis</name>
    <dbReference type="NCBI Taxonomy" id="170555"/>
    <lineage>
        <taxon>Eukaryota</taxon>
        <taxon>Metazoa</taxon>
        <taxon>Ecdysozoa</taxon>
        <taxon>Arthropoda</taxon>
        <taxon>Hexapoda</taxon>
        <taxon>Insecta</taxon>
        <taxon>Pterygota</taxon>
        <taxon>Neoptera</taxon>
        <taxon>Polyneoptera</taxon>
        <taxon>Phasmatodea</taxon>
        <taxon>Timematodea</taxon>
        <taxon>Timematoidea</taxon>
        <taxon>Timematidae</taxon>
        <taxon>Timema</taxon>
    </lineage>
</organism>
<dbReference type="EMBL" id="OB793697">
    <property type="protein sequence ID" value="CAD7428286.1"/>
    <property type="molecule type" value="Genomic_DNA"/>
</dbReference>